<protein>
    <recommendedName>
        <fullName evidence="1">Endoplasmic reticulum junction formation protein lunapark</fullName>
    </recommendedName>
</protein>
<evidence type="ECO:0000256" key="1">
    <source>
        <dbReference type="RuleBase" id="RU367073"/>
    </source>
</evidence>
<name>A0A1Y2BC22_9TREE</name>
<dbReference type="FunCoup" id="A0A1Y2BC22">
    <property type="interactions" value="65"/>
</dbReference>
<keyword evidence="1" id="KW-0863">Zinc-finger</keyword>
<comment type="similarity">
    <text evidence="1">Belongs to the lunapark family.</text>
</comment>
<evidence type="ECO:0000313" key="5">
    <source>
        <dbReference type="Proteomes" id="UP000193986"/>
    </source>
</evidence>
<organism evidence="4 5">
    <name type="scientific">Naematelia encephala</name>
    <dbReference type="NCBI Taxonomy" id="71784"/>
    <lineage>
        <taxon>Eukaryota</taxon>
        <taxon>Fungi</taxon>
        <taxon>Dikarya</taxon>
        <taxon>Basidiomycota</taxon>
        <taxon>Agaricomycotina</taxon>
        <taxon>Tremellomycetes</taxon>
        <taxon>Tremellales</taxon>
        <taxon>Naemateliaceae</taxon>
        <taxon>Naematelia</taxon>
    </lineage>
</organism>
<dbReference type="InterPro" id="IPR040115">
    <property type="entry name" value="Lnp"/>
</dbReference>
<comment type="domain">
    <text evidence="1">The C4-type zinc finger motif is necessary both for its ER three-way tubular junction localization and formation.</text>
</comment>
<dbReference type="STRING" id="71784.A0A1Y2BC22"/>
<keyword evidence="5" id="KW-1185">Reference proteome</keyword>
<feature type="region of interest" description="Disordered" evidence="2">
    <location>
        <begin position="303"/>
        <end position="386"/>
    </location>
</feature>
<comment type="caution">
    <text evidence="4">The sequence shown here is derived from an EMBL/GenBank/DDBJ whole genome shotgun (WGS) entry which is preliminary data.</text>
</comment>
<dbReference type="AlphaFoldDB" id="A0A1Y2BC22"/>
<dbReference type="InterPro" id="IPR019273">
    <property type="entry name" value="Lunapark_Znf"/>
</dbReference>
<dbReference type="PANTHER" id="PTHR22166:SF12">
    <property type="entry name" value="ENDOPLASMIC RETICULUM JUNCTION FORMATION PROTEIN LUNAPARK"/>
    <property type="match status" value="1"/>
</dbReference>
<accession>A0A1Y2BC22</accession>
<feature type="domain" description="Lunapark zinc ribbon" evidence="3">
    <location>
        <begin position="244"/>
        <end position="299"/>
    </location>
</feature>
<dbReference type="PANTHER" id="PTHR22166">
    <property type="entry name" value="ENDOPLASMIC RETICULUM JUNCTION FORMATION PROTEIN LUNAPARK"/>
    <property type="match status" value="1"/>
</dbReference>
<comment type="subcellular location">
    <subcellularLocation>
        <location evidence="1">Endoplasmic reticulum membrane</location>
        <topology evidence="1">Multi-pass membrane protein</topology>
    </subcellularLocation>
</comment>
<reference evidence="4 5" key="1">
    <citation type="submission" date="2016-07" db="EMBL/GenBank/DDBJ databases">
        <title>Pervasive Adenine N6-methylation of Active Genes in Fungi.</title>
        <authorList>
            <consortium name="DOE Joint Genome Institute"/>
            <person name="Mondo S.J."/>
            <person name="Dannebaum R.O."/>
            <person name="Kuo R.C."/>
            <person name="Labutti K."/>
            <person name="Haridas S."/>
            <person name="Kuo A."/>
            <person name="Salamov A."/>
            <person name="Ahrendt S.R."/>
            <person name="Lipzen A."/>
            <person name="Sullivan W."/>
            <person name="Andreopoulos W.B."/>
            <person name="Clum A."/>
            <person name="Lindquist E."/>
            <person name="Daum C."/>
            <person name="Ramamoorthy G.K."/>
            <person name="Gryganskyi A."/>
            <person name="Culley D."/>
            <person name="Magnuson J.K."/>
            <person name="James T.Y."/>
            <person name="O'Malley M.A."/>
            <person name="Stajich J.E."/>
            <person name="Spatafora J.W."/>
            <person name="Visel A."/>
            <person name="Grigoriev I.V."/>
        </authorList>
    </citation>
    <scope>NUCLEOTIDE SEQUENCE [LARGE SCALE GENOMIC DNA]</scope>
    <source>
        <strain evidence="4 5">68-887.2</strain>
    </source>
</reference>
<keyword evidence="1" id="KW-0472">Membrane</keyword>
<proteinExistence type="inferred from homology"/>
<feature type="compositionally biased region" description="Acidic residues" evidence="2">
    <location>
        <begin position="366"/>
        <end position="375"/>
    </location>
</feature>
<gene>
    <name evidence="4" type="ORF">BCR39DRAFT_524090</name>
</gene>
<keyword evidence="1" id="KW-0256">Endoplasmic reticulum</keyword>
<dbReference type="EMBL" id="MCFC01000011">
    <property type="protein sequence ID" value="ORY32080.1"/>
    <property type="molecule type" value="Genomic_DNA"/>
</dbReference>
<dbReference type="GO" id="GO:1903373">
    <property type="term" value="P:positive regulation of endoplasmic reticulum tubular network organization"/>
    <property type="evidence" value="ECO:0007669"/>
    <property type="project" value="UniProtKB-UniRule"/>
</dbReference>
<keyword evidence="1" id="KW-0479">Metal-binding</keyword>
<keyword evidence="1" id="KW-0812">Transmembrane</keyword>
<evidence type="ECO:0000256" key="2">
    <source>
        <dbReference type="SAM" id="MobiDB-lite"/>
    </source>
</evidence>
<feature type="transmembrane region" description="Helical" evidence="1">
    <location>
        <begin position="43"/>
        <end position="63"/>
    </location>
</feature>
<keyword evidence="1" id="KW-1133">Transmembrane helix</keyword>
<dbReference type="Pfam" id="PF10058">
    <property type="entry name" value="Zn_ribbon_10"/>
    <property type="match status" value="1"/>
</dbReference>
<keyword evidence="1" id="KW-0862">Zinc</keyword>
<comment type="function">
    <text evidence="1">Plays a role in determining ER morphology.</text>
</comment>
<dbReference type="GO" id="GO:0071788">
    <property type="term" value="P:endoplasmic reticulum tubular network maintenance"/>
    <property type="evidence" value="ECO:0007669"/>
    <property type="project" value="UniProtKB-UniRule"/>
</dbReference>
<dbReference type="GO" id="GO:0098826">
    <property type="term" value="C:endoplasmic reticulum tubular network membrane"/>
    <property type="evidence" value="ECO:0007669"/>
    <property type="project" value="UniProtKB-UniRule"/>
</dbReference>
<feature type="transmembrane region" description="Helical" evidence="1">
    <location>
        <begin position="83"/>
        <end position="103"/>
    </location>
</feature>
<sequence>MGIFSWFQKSAAPDYETLLSRLATDIDDAKTHLSEIRLRERRALLLVNAYGIALWAVWVGLWWVGGLPFGLLGWDARGRNAKVVGGAGIAAGPIFVHLLNRLLHLYFYRQRHSEESHLRKLLADQRKQVEEIKKITNYDSTRKLIERYDAGGGMPMPSTPPQGGGPETPSPTGRRGKKGQVTPQGSPRAPGHLAGAGGTPAQGPATPTPGPIPVPAGMTPDQAAALHFQMQAIQPVLPTPEKRWYDRIVDAVLGDDPSQATVSKYALVCGECFRHNGLVGSKYEWERMQWICPRCNHMNPPPLSRLKAEPPQAAPPQTPSSSSNPSPVPASPLSRASPRPRRQLGERGTPRSSRLGQEVFSASSAADDEESDEEVGDKMDIDEAKS</sequence>
<feature type="region of interest" description="Disordered" evidence="2">
    <location>
        <begin position="148"/>
        <end position="219"/>
    </location>
</feature>
<evidence type="ECO:0000259" key="3">
    <source>
        <dbReference type="Pfam" id="PF10058"/>
    </source>
</evidence>
<feature type="compositionally biased region" description="Basic and acidic residues" evidence="2">
    <location>
        <begin position="376"/>
        <end position="386"/>
    </location>
</feature>
<feature type="compositionally biased region" description="Low complexity" evidence="2">
    <location>
        <begin position="319"/>
        <end position="337"/>
    </location>
</feature>
<dbReference type="OrthoDB" id="1725934at2759"/>
<dbReference type="GO" id="GO:0008270">
    <property type="term" value="F:zinc ion binding"/>
    <property type="evidence" value="ECO:0007669"/>
    <property type="project" value="UniProtKB-KW"/>
</dbReference>
<evidence type="ECO:0000313" key="4">
    <source>
        <dbReference type="EMBL" id="ORY32080.1"/>
    </source>
</evidence>
<dbReference type="Proteomes" id="UP000193986">
    <property type="component" value="Unassembled WGS sequence"/>
</dbReference>
<dbReference type="InParanoid" id="A0A1Y2BC22"/>